<gene>
    <name evidence="4" type="ORF">A3E39_01910</name>
</gene>
<comment type="caution">
    <text evidence="4">The sequence shown here is derived from an EMBL/GenBank/DDBJ whole genome shotgun (WGS) entry which is preliminary data.</text>
</comment>
<evidence type="ECO:0000313" key="5">
    <source>
        <dbReference type="Proteomes" id="UP000176603"/>
    </source>
</evidence>
<protein>
    <recommendedName>
        <fullName evidence="3">YoaR-like putative peptidoglycan binding domain-containing protein</fullName>
    </recommendedName>
</protein>
<reference evidence="4 5" key="1">
    <citation type="journal article" date="2016" name="Nat. Commun.">
        <title>Thousands of microbial genomes shed light on interconnected biogeochemical processes in an aquifer system.</title>
        <authorList>
            <person name="Anantharaman K."/>
            <person name="Brown C.T."/>
            <person name="Hug L.A."/>
            <person name="Sharon I."/>
            <person name="Castelle C.J."/>
            <person name="Probst A.J."/>
            <person name="Thomas B.C."/>
            <person name="Singh A."/>
            <person name="Wilkins M.J."/>
            <person name="Karaoz U."/>
            <person name="Brodie E.L."/>
            <person name="Williams K.H."/>
            <person name="Hubbard S.S."/>
            <person name="Banfield J.F."/>
        </authorList>
    </citation>
    <scope>NUCLEOTIDE SEQUENCE [LARGE SCALE GENOMIC DNA]</scope>
</reference>
<dbReference type="Pfam" id="PF04294">
    <property type="entry name" value="VanW"/>
    <property type="match status" value="1"/>
</dbReference>
<dbReference type="Proteomes" id="UP000176603">
    <property type="component" value="Unassembled WGS sequence"/>
</dbReference>
<keyword evidence="2" id="KW-0472">Membrane</keyword>
<name>A0A1F7UPU2_9BACT</name>
<dbReference type="InterPro" id="IPR052913">
    <property type="entry name" value="Glycopeptide_resist_protein"/>
</dbReference>
<evidence type="ECO:0000313" key="4">
    <source>
        <dbReference type="EMBL" id="OGL79764.1"/>
    </source>
</evidence>
<dbReference type="PANTHER" id="PTHR35788">
    <property type="entry name" value="EXPORTED PROTEIN-RELATED"/>
    <property type="match status" value="1"/>
</dbReference>
<feature type="transmembrane region" description="Helical" evidence="2">
    <location>
        <begin position="12"/>
        <end position="36"/>
    </location>
</feature>
<keyword evidence="2" id="KW-1133">Transmembrane helix</keyword>
<evidence type="ECO:0000256" key="1">
    <source>
        <dbReference type="SAM" id="MobiDB-lite"/>
    </source>
</evidence>
<dbReference type="AlphaFoldDB" id="A0A1F7UPU2"/>
<dbReference type="EMBL" id="MGEH01000002">
    <property type="protein sequence ID" value="OGL79764.1"/>
    <property type="molecule type" value="Genomic_DNA"/>
</dbReference>
<feature type="domain" description="YoaR-like putative peptidoglycan binding" evidence="3">
    <location>
        <begin position="269"/>
        <end position="357"/>
    </location>
</feature>
<dbReference type="STRING" id="1802399.A3E39_01910"/>
<sequence>MPKPNGWKTFLTWTIAAFGVAAVVGGLGFFAVVGYARLYEGRVFPGVRVLGVRLDGLTADEARATLNKAVDEALKDGLRFRYVVDSTEGKAREVTLDATTVALNDRDMARDLVRYVLDKPVVAAMGYGRSDNIVFDTFLRWRARVSPVNLQAEVTVDDDGITNALTSALKDAVPAVRNASLDVTWNPATGRAETNVTPERAGKKVRFDTALATLRVQAERLRFQPILLEEQTESPSITTKDAEALVNIVQSLLAHAPFRLAYEDATSGKKQTFTVATSTFATWLNAVRTSGVTELTIDQDRMGKGLRTLAPDIEKTAKKGSLVIEDGKLKSFEAGTEGIAIDDTATREAILDAWSRKATTTTFTIQVVREEPVLVGKDPERLGIKEIVGIGRSNFSGSPANRRKNIATGVKKVNGSLIEPGAEFSLLQTLGPVTAANGWLPELVIKGNKTEPELGGGLCQIGTTTFRAALGSGLPITQRTNHSYRVRYYEPAGTDATIYEPRPDFRFLNDMKTHVLIHAYLDGDDVIYEFWGTKDGRTVNQTKPRIFNVTSPPPGKLVETLDLPPGKKKCTEIAHAGADAEFTYTVTYADGTEKKEVFRSHYRPWQAICLVGVEKLSEPPAEEGTEPTEGSADVTVVN</sequence>
<evidence type="ECO:0000259" key="3">
    <source>
        <dbReference type="Pfam" id="PF12229"/>
    </source>
</evidence>
<accession>A0A1F7UPU2</accession>
<feature type="region of interest" description="Disordered" evidence="1">
    <location>
        <begin position="619"/>
        <end position="638"/>
    </location>
</feature>
<evidence type="ECO:0000256" key="2">
    <source>
        <dbReference type="SAM" id="Phobius"/>
    </source>
</evidence>
<dbReference type="Pfam" id="PF12229">
    <property type="entry name" value="PG_binding_4"/>
    <property type="match status" value="1"/>
</dbReference>
<dbReference type="InterPro" id="IPR007391">
    <property type="entry name" value="Vancomycin_resist_VanW"/>
</dbReference>
<organism evidence="4 5">
    <name type="scientific">Candidatus Uhrbacteria bacterium RIFCSPHIGHO2_12_FULL_60_25</name>
    <dbReference type="NCBI Taxonomy" id="1802399"/>
    <lineage>
        <taxon>Bacteria</taxon>
        <taxon>Candidatus Uhriibacteriota</taxon>
    </lineage>
</organism>
<proteinExistence type="predicted"/>
<dbReference type="InterPro" id="IPR022029">
    <property type="entry name" value="YoaR-like_PG-bd"/>
</dbReference>
<keyword evidence="2" id="KW-0812">Transmembrane</keyword>
<dbReference type="PANTHER" id="PTHR35788:SF1">
    <property type="entry name" value="EXPORTED PROTEIN"/>
    <property type="match status" value="1"/>
</dbReference>